<dbReference type="EMBL" id="BJXB01000016">
    <property type="protein sequence ID" value="GEM47842.1"/>
    <property type="molecule type" value="Genomic_DNA"/>
</dbReference>
<dbReference type="Proteomes" id="UP000321306">
    <property type="component" value="Unassembled WGS sequence"/>
</dbReference>
<dbReference type="InterPro" id="IPR024079">
    <property type="entry name" value="MetalloPept_cat_dom_sf"/>
</dbReference>
<evidence type="ECO:0000256" key="3">
    <source>
        <dbReference type="ARBA" id="ARBA00022723"/>
    </source>
</evidence>
<keyword evidence="3" id="KW-0479">Metal-binding</keyword>
<accession>A0A511N4R6</accession>
<comment type="cofactor">
    <cofactor evidence="1">
        <name>Zn(2+)</name>
        <dbReference type="ChEBI" id="CHEBI:29105"/>
    </cofactor>
</comment>
<dbReference type="RefSeq" id="WP_146886431.1">
    <property type="nucleotide sequence ID" value="NZ_BJXB01000016.1"/>
</dbReference>
<dbReference type="PANTHER" id="PTHR10942:SF0">
    <property type="entry name" value="LEISHMANOLYSIN-LIKE PEPTIDASE"/>
    <property type="match status" value="1"/>
</dbReference>
<keyword evidence="7" id="KW-0732">Signal</keyword>
<dbReference type="OrthoDB" id="61573at2"/>
<protein>
    <recommendedName>
        <fullName evidence="10">Peptidase</fullName>
    </recommendedName>
</protein>
<keyword evidence="2" id="KW-0645">Protease</keyword>
<dbReference type="GO" id="GO:0004222">
    <property type="term" value="F:metalloendopeptidase activity"/>
    <property type="evidence" value="ECO:0007669"/>
    <property type="project" value="InterPro"/>
</dbReference>
<evidence type="ECO:0000313" key="9">
    <source>
        <dbReference type="Proteomes" id="UP000321306"/>
    </source>
</evidence>
<evidence type="ECO:0000256" key="6">
    <source>
        <dbReference type="ARBA" id="ARBA00023049"/>
    </source>
</evidence>
<evidence type="ECO:0000256" key="1">
    <source>
        <dbReference type="ARBA" id="ARBA00001947"/>
    </source>
</evidence>
<evidence type="ECO:0000313" key="8">
    <source>
        <dbReference type="EMBL" id="GEM47842.1"/>
    </source>
</evidence>
<keyword evidence="5" id="KW-0862">Zinc</keyword>
<feature type="signal peptide" evidence="7">
    <location>
        <begin position="1"/>
        <end position="21"/>
    </location>
</feature>
<keyword evidence="9" id="KW-1185">Reference proteome</keyword>
<dbReference type="PROSITE" id="PS51257">
    <property type="entry name" value="PROKAR_LIPOPROTEIN"/>
    <property type="match status" value="1"/>
</dbReference>
<name>A0A511N4R6_DEIC1</name>
<dbReference type="Gene3D" id="3.40.390.10">
    <property type="entry name" value="Collagenase (Catalytic Domain)"/>
    <property type="match status" value="1"/>
</dbReference>
<dbReference type="GO" id="GO:0007155">
    <property type="term" value="P:cell adhesion"/>
    <property type="evidence" value="ECO:0007669"/>
    <property type="project" value="InterPro"/>
</dbReference>
<dbReference type="GO" id="GO:0016020">
    <property type="term" value="C:membrane"/>
    <property type="evidence" value="ECO:0007669"/>
    <property type="project" value="InterPro"/>
</dbReference>
<dbReference type="Pfam" id="PF01457">
    <property type="entry name" value="Peptidase_M8"/>
    <property type="match status" value="1"/>
</dbReference>
<keyword evidence="6" id="KW-0482">Metalloprotease</keyword>
<dbReference type="AlphaFoldDB" id="A0A511N4R6"/>
<dbReference type="Gene3D" id="3.90.132.10">
    <property type="entry name" value="Leishmanolysin , domain 2"/>
    <property type="match status" value="1"/>
</dbReference>
<dbReference type="SUPFAM" id="SSF55486">
    <property type="entry name" value="Metalloproteases ('zincins'), catalytic domain"/>
    <property type="match status" value="1"/>
</dbReference>
<comment type="caution">
    <text evidence="8">The sequence shown here is derived from an EMBL/GenBank/DDBJ whole genome shotgun (WGS) entry which is preliminary data.</text>
</comment>
<sequence length="285" mass="30076">MKTPFLIGAAFSLLLALSACGSTSVPSVTAQPTTPNTSDAFNITLVFPNGSLTTVQKAAFQEAASRWSQVITAGLPDVTMNGQTIDDLRITATAITIDGAGKILGRAGPEFLRNGSNLPITGIMEFDAADLKMMEQNGTLKGVILHEMGHVLGIGTLWNSMISHNGGSDCLKASLVSFGGLKAKSQYLLLGKTGNVPVENQYSAGTKCGHWSEALFKNELMTGFVNMGAMPLSKVTVGALEDLGYRVNYNAADAYALPLVSSQGIDEHGHELIELPTVPQVYRGN</sequence>
<proteinExistence type="predicted"/>
<dbReference type="GO" id="GO:0005737">
    <property type="term" value="C:cytoplasm"/>
    <property type="evidence" value="ECO:0007669"/>
    <property type="project" value="TreeGrafter"/>
</dbReference>
<dbReference type="PANTHER" id="PTHR10942">
    <property type="entry name" value="LEISHMANOLYSIN-LIKE PEPTIDASE"/>
    <property type="match status" value="1"/>
</dbReference>
<gene>
    <name evidence="8" type="ORF">DC3_34770</name>
</gene>
<evidence type="ECO:0008006" key="10">
    <source>
        <dbReference type="Google" id="ProtNLM"/>
    </source>
</evidence>
<evidence type="ECO:0000256" key="2">
    <source>
        <dbReference type="ARBA" id="ARBA00022670"/>
    </source>
</evidence>
<dbReference type="GO" id="GO:0046872">
    <property type="term" value="F:metal ion binding"/>
    <property type="evidence" value="ECO:0007669"/>
    <property type="project" value="UniProtKB-KW"/>
</dbReference>
<dbReference type="InterPro" id="IPR001577">
    <property type="entry name" value="Peptidase_M8"/>
</dbReference>
<organism evidence="8 9">
    <name type="scientific">Deinococcus cellulosilyticus (strain DSM 18568 / NBRC 106333 / KACC 11606 / 5516J-15)</name>
    <dbReference type="NCBI Taxonomy" id="1223518"/>
    <lineage>
        <taxon>Bacteria</taxon>
        <taxon>Thermotogati</taxon>
        <taxon>Deinococcota</taxon>
        <taxon>Deinococci</taxon>
        <taxon>Deinococcales</taxon>
        <taxon>Deinococcaceae</taxon>
        <taxon>Deinococcus</taxon>
    </lineage>
</organism>
<keyword evidence="4" id="KW-0378">Hydrolase</keyword>
<dbReference type="GO" id="GO:0006508">
    <property type="term" value="P:proteolysis"/>
    <property type="evidence" value="ECO:0007669"/>
    <property type="project" value="UniProtKB-KW"/>
</dbReference>
<evidence type="ECO:0000256" key="7">
    <source>
        <dbReference type="SAM" id="SignalP"/>
    </source>
</evidence>
<reference evidence="8 9" key="1">
    <citation type="submission" date="2019-07" db="EMBL/GenBank/DDBJ databases">
        <title>Whole genome shotgun sequence of Deinococcus cellulosilyticus NBRC 106333.</title>
        <authorList>
            <person name="Hosoyama A."/>
            <person name="Uohara A."/>
            <person name="Ohji S."/>
            <person name="Ichikawa N."/>
        </authorList>
    </citation>
    <scope>NUCLEOTIDE SEQUENCE [LARGE SCALE GENOMIC DNA]</scope>
    <source>
        <strain evidence="8 9">NBRC 106333</strain>
    </source>
</reference>
<evidence type="ECO:0000256" key="5">
    <source>
        <dbReference type="ARBA" id="ARBA00022833"/>
    </source>
</evidence>
<feature type="chain" id="PRO_5021926039" description="Peptidase" evidence="7">
    <location>
        <begin position="22"/>
        <end position="285"/>
    </location>
</feature>
<evidence type="ECO:0000256" key="4">
    <source>
        <dbReference type="ARBA" id="ARBA00022801"/>
    </source>
</evidence>